<proteinExistence type="predicted"/>
<evidence type="ECO:0008006" key="3">
    <source>
        <dbReference type="Google" id="ProtNLM"/>
    </source>
</evidence>
<comment type="caution">
    <text evidence="1">The sequence shown here is derived from an EMBL/GenBank/DDBJ whole genome shotgun (WGS) entry which is preliminary data.</text>
</comment>
<organism evidence="1 2">
    <name type="scientific">Neobacillus kokaensis</name>
    <dbReference type="NCBI Taxonomy" id="2759023"/>
    <lineage>
        <taxon>Bacteria</taxon>
        <taxon>Bacillati</taxon>
        <taxon>Bacillota</taxon>
        <taxon>Bacilli</taxon>
        <taxon>Bacillales</taxon>
        <taxon>Bacillaceae</taxon>
        <taxon>Neobacillus</taxon>
    </lineage>
</organism>
<name>A0ABQ3N414_9BACI</name>
<protein>
    <recommendedName>
        <fullName evidence="3">Integrase</fullName>
    </recommendedName>
</protein>
<sequence length="185" mass="21871">MNQQNRIKLIEELIQSTMTNVGLDIELKRTLTGVNMSYNFILDYIGYDVDRIEEALKEMQSLVSLETYIKAFTLHELGHVLDRKALMESMTKTIEYHEMKKNHTIYERYSDYTLLAMLIEEHQMNIVFEETAWVNAQKLNMEYGIVDWESFEKVKNLGMSTYLNLYENDLQLYNQLLAEQTEQSA</sequence>
<dbReference type="Proteomes" id="UP000637074">
    <property type="component" value="Unassembled WGS sequence"/>
</dbReference>
<keyword evidence="2" id="KW-1185">Reference proteome</keyword>
<reference evidence="1 2" key="1">
    <citation type="journal article" date="2022" name="Int. J. Syst. Evol. Microbiol.">
        <title>Neobacillus kokaensis sp. nov., isolated from soil.</title>
        <authorList>
            <person name="Yuki K."/>
            <person name="Matsubara H."/>
            <person name="Yamaguchi S."/>
        </authorList>
    </citation>
    <scope>NUCLEOTIDE SEQUENCE [LARGE SCALE GENOMIC DNA]</scope>
    <source>
        <strain evidence="1 2">LOB 377</strain>
    </source>
</reference>
<dbReference type="EMBL" id="BNDS01000014">
    <property type="protein sequence ID" value="GHH99680.1"/>
    <property type="molecule type" value="Genomic_DNA"/>
</dbReference>
<accession>A0ABQ3N414</accession>
<evidence type="ECO:0000313" key="2">
    <source>
        <dbReference type="Proteomes" id="UP000637074"/>
    </source>
</evidence>
<dbReference type="RefSeq" id="WP_223282742.1">
    <property type="nucleotide sequence ID" value="NZ_BNDS01000014.1"/>
</dbReference>
<gene>
    <name evidence="1" type="ORF">AM1BK_32230</name>
</gene>
<evidence type="ECO:0000313" key="1">
    <source>
        <dbReference type="EMBL" id="GHH99680.1"/>
    </source>
</evidence>